<evidence type="ECO:0000313" key="2">
    <source>
        <dbReference type="EMBL" id="PNR62760.1"/>
    </source>
</evidence>
<evidence type="ECO:0000313" key="4">
    <source>
        <dbReference type="Proteomes" id="UP000006727"/>
    </source>
</evidence>
<keyword evidence="1" id="KW-1133">Transmembrane helix</keyword>
<dbReference type="EMBL" id="ABEU02000001">
    <property type="protein sequence ID" value="PNR62760.1"/>
    <property type="molecule type" value="Genomic_DNA"/>
</dbReference>
<dbReference type="AlphaFoldDB" id="A0A2K1L9P8"/>
<reference evidence="3" key="3">
    <citation type="submission" date="2020-12" db="UniProtKB">
        <authorList>
            <consortium name="EnsemblPlants"/>
        </authorList>
    </citation>
    <scope>IDENTIFICATION</scope>
</reference>
<accession>A0A2K1L9P8</accession>
<organism evidence="2">
    <name type="scientific">Physcomitrium patens</name>
    <name type="common">Spreading-leaved earth moss</name>
    <name type="synonym">Physcomitrella patens</name>
    <dbReference type="NCBI Taxonomy" id="3218"/>
    <lineage>
        <taxon>Eukaryota</taxon>
        <taxon>Viridiplantae</taxon>
        <taxon>Streptophyta</taxon>
        <taxon>Embryophyta</taxon>
        <taxon>Bryophyta</taxon>
        <taxon>Bryophytina</taxon>
        <taxon>Bryopsida</taxon>
        <taxon>Funariidae</taxon>
        <taxon>Funariales</taxon>
        <taxon>Funariaceae</taxon>
        <taxon>Physcomitrium</taxon>
    </lineage>
</organism>
<dbReference type="Gramene" id="Pp3c1_25820V3.3">
    <property type="protein sequence ID" value="PAC:32970522.CDS.1"/>
    <property type="gene ID" value="Pp3c1_25820"/>
</dbReference>
<feature type="transmembrane region" description="Helical" evidence="1">
    <location>
        <begin position="21"/>
        <end position="46"/>
    </location>
</feature>
<name>A0A2K1L9P8_PHYPA</name>
<dbReference type="Gramene" id="Pp3c1_25820V3.1">
    <property type="protein sequence ID" value="PAC:32970521.CDS.1"/>
    <property type="gene ID" value="Pp3c1_25820"/>
</dbReference>
<dbReference type="PaxDb" id="3218-PP1S21_54V6.1"/>
<reference evidence="2 4" key="1">
    <citation type="journal article" date="2008" name="Science">
        <title>The Physcomitrella genome reveals evolutionary insights into the conquest of land by plants.</title>
        <authorList>
            <person name="Rensing S."/>
            <person name="Lang D."/>
            <person name="Zimmer A."/>
            <person name="Terry A."/>
            <person name="Salamov A."/>
            <person name="Shapiro H."/>
            <person name="Nishiyama T."/>
            <person name="Perroud P.-F."/>
            <person name="Lindquist E."/>
            <person name="Kamisugi Y."/>
            <person name="Tanahashi T."/>
            <person name="Sakakibara K."/>
            <person name="Fujita T."/>
            <person name="Oishi K."/>
            <person name="Shin-I T."/>
            <person name="Kuroki Y."/>
            <person name="Toyoda A."/>
            <person name="Suzuki Y."/>
            <person name="Hashimoto A."/>
            <person name="Yamaguchi K."/>
            <person name="Sugano A."/>
            <person name="Kohara Y."/>
            <person name="Fujiyama A."/>
            <person name="Anterola A."/>
            <person name="Aoki S."/>
            <person name="Ashton N."/>
            <person name="Barbazuk W.B."/>
            <person name="Barker E."/>
            <person name="Bennetzen J."/>
            <person name="Bezanilla M."/>
            <person name="Blankenship R."/>
            <person name="Cho S.H."/>
            <person name="Dutcher S."/>
            <person name="Estelle M."/>
            <person name="Fawcett J.A."/>
            <person name="Gundlach H."/>
            <person name="Hanada K."/>
            <person name="Heyl A."/>
            <person name="Hicks K.A."/>
            <person name="Hugh J."/>
            <person name="Lohr M."/>
            <person name="Mayer K."/>
            <person name="Melkozernov A."/>
            <person name="Murata T."/>
            <person name="Nelson D."/>
            <person name="Pils B."/>
            <person name="Prigge M."/>
            <person name="Reiss B."/>
            <person name="Renner T."/>
            <person name="Rombauts S."/>
            <person name="Rushton P."/>
            <person name="Sanderfoot A."/>
            <person name="Schween G."/>
            <person name="Shiu S.-H."/>
            <person name="Stueber K."/>
            <person name="Theodoulou F.L."/>
            <person name="Tu H."/>
            <person name="Van de Peer Y."/>
            <person name="Verrier P.J."/>
            <person name="Waters E."/>
            <person name="Wood A."/>
            <person name="Yang L."/>
            <person name="Cove D."/>
            <person name="Cuming A."/>
            <person name="Hasebe M."/>
            <person name="Lucas S."/>
            <person name="Mishler D.B."/>
            <person name="Reski R."/>
            <person name="Grigoriev I."/>
            <person name="Quatrano R.S."/>
            <person name="Boore J.L."/>
        </authorList>
    </citation>
    <scope>NUCLEOTIDE SEQUENCE [LARGE SCALE GENOMIC DNA]</scope>
    <source>
        <strain evidence="3 4">cv. Gransden 2004</strain>
    </source>
</reference>
<keyword evidence="4" id="KW-1185">Reference proteome</keyword>
<gene>
    <name evidence="2" type="ORF">PHYPA_001184</name>
</gene>
<keyword evidence="1" id="KW-0472">Membrane</keyword>
<dbReference type="EnsemblPlants" id="Pp3c1_25820V3.1">
    <property type="protein sequence ID" value="PAC:32970521.CDS.1"/>
    <property type="gene ID" value="Pp3c1_25820"/>
</dbReference>
<evidence type="ECO:0000313" key="3">
    <source>
        <dbReference type="EnsemblPlants" id="PAC:32970521.CDS.1"/>
    </source>
</evidence>
<proteinExistence type="predicted"/>
<dbReference type="Proteomes" id="UP000006727">
    <property type="component" value="Chromosome 1"/>
</dbReference>
<evidence type="ECO:0000256" key="1">
    <source>
        <dbReference type="SAM" id="Phobius"/>
    </source>
</evidence>
<dbReference type="EnsemblPlants" id="Pp3c1_25820V3.3">
    <property type="protein sequence ID" value="PAC:32970522.CDS.1"/>
    <property type="gene ID" value="Pp3c1_25820"/>
</dbReference>
<protein>
    <submittedName>
        <fullName evidence="2 3">Uncharacterized protein</fullName>
    </submittedName>
</protein>
<reference evidence="2 4" key="2">
    <citation type="journal article" date="2018" name="Plant J.">
        <title>The Physcomitrella patens chromosome-scale assembly reveals moss genome structure and evolution.</title>
        <authorList>
            <person name="Lang D."/>
            <person name="Ullrich K.K."/>
            <person name="Murat F."/>
            <person name="Fuchs J."/>
            <person name="Jenkins J."/>
            <person name="Haas F.B."/>
            <person name="Piednoel M."/>
            <person name="Gundlach H."/>
            <person name="Van Bel M."/>
            <person name="Meyberg R."/>
            <person name="Vives C."/>
            <person name="Morata J."/>
            <person name="Symeonidi A."/>
            <person name="Hiss M."/>
            <person name="Muchero W."/>
            <person name="Kamisugi Y."/>
            <person name="Saleh O."/>
            <person name="Blanc G."/>
            <person name="Decker E.L."/>
            <person name="van Gessel N."/>
            <person name="Grimwood J."/>
            <person name="Hayes R.D."/>
            <person name="Graham S.W."/>
            <person name="Gunter L.E."/>
            <person name="McDaniel S.F."/>
            <person name="Hoernstein S.N.W."/>
            <person name="Larsson A."/>
            <person name="Li F.W."/>
            <person name="Perroud P.F."/>
            <person name="Phillips J."/>
            <person name="Ranjan P."/>
            <person name="Rokshar D.S."/>
            <person name="Rothfels C.J."/>
            <person name="Schneider L."/>
            <person name="Shu S."/>
            <person name="Stevenson D.W."/>
            <person name="Thummler F."/>
            <person name="Tillich M."/>
            <person name="Villarreal Aguilar J.C."/>
            <person name="Widiez T."/>
            <person name="Wong G.K."/>
            <person name="Wymore A."/>
            <person name="Zhang Y."/>
            <person name="Zimmer A.D."/>
            <person name="Quatrano R.S."/>
            <person name="Mayer K.F.X."/>
            <person name="Goodstein D."/>
            <person name="Casacuberta J.M."/>
            <person name="Vandepoele K."/>
            <person name="Reski R."/>
            <person name="Cuming A.C."/>
            <person name="Tuskan G.A."/>
            <person name="Maumus F."/>
            <person name="Salse J."/>
            <person name="Schmutz J."/>
            <person name="Rensing S.A."/>
        </authorList>
    </citation>
    <scope>NUCLEOTIDE SEQUENCE [LARGE SCALE GENOMIC DNA]</scope>
    <source>
        <strain evidence="3 4">cv. Gransden 2004</strain>
    </source>
</reference>
<keyword evidence="1" id="KW-0812">Transmembrane</keyword>
<sequence>MYLEMKPLKSISWRRDSQDGVSSTTVIKAYTVSCLVLSLALIWSVGDAWCQYSQCCGAITMFTDGFSDSIRLSFNI</sequence>